<dbReference type="InterPro" id="IPR036937">
    <property type="entry name" value="Adhesion_dom_fimbrial_sf"/>
</dbReference>
<dbReference type="Gene3D" id="2.60.40.1090">
    <property type="entry name" value="Fimbrial-type adhesion domain"/>
    <property type="match status" value="1"/>
</dbReference>
<dbReference type="InterPro" id="IPR050263">
    <property type="entry name" value="Bact_Fimbrial_Adh_Pro"/>
</dbReference>
<comment type="caution">
    <text evidence="4">The sequence shown here is derived from an EMBL/GenBank/DDBJ whole genome shotgun (WGS) entry which is preliminary data.</text>
</comment>
<dbReference type="SUPFAM" id="SSF49401">
    <property type="entry name" value="Bacterial adhesins"/>
    <property type="match status" value="1"/>
</dbReference>
<keyword evidence="1 2" id="KW-0732">Signal</keyword>
<dbReference type="GO" id="GO:0009289">
    <property type="term" value="C:pilus"/>
    <property type="evidence" value="ECO:0007669"/>
    <property type="project" value="InterPro"/>
</dbReference>
<dbReference type="PATRIC" id="fig|396596.7.peg.5434"/>
<name>B1FEA3_9BURK</name>
<dbReference type="Proteomes" id="UP000005463">
    <property type="component" value="Unassembled WGS sequence"/>
</dbReference>
<accession>B1FEA3</accession>
<reference evidence="4 5" key="1">
    <citation type="submission" date="2008-03" db="EMBL/GenBank/DDBJ databases">
        <title>Sequencing of the draft genome and assembly of Burkholderia ambifaria IOP40-10.</title>
        <authorList>
            <consortium name="US DOE Joint Genome Institute (JGI-PGF)"/>
            <person name="Copeland A."/>
            <person name="Lucas S."/>
            <person name="Lapidus A."/>
            <person name="Glavina del Rio T."/>
            <person name="Dalin E."/>
            <person name="Tice H."/>
            <person name="Bruce D."/>
            <person name="Goodwin L."/>
            <person name="Pitluck S."/>
            <person name="Larimer F."/>
            <person name="Land M.L."/>
            <person name="Hauser L."/>
            <person name="Tiedje J."/>
            <person name="Richardson P."/>
        </authorList>
    </citation>
    <scope>NUCLEOTIDE SEQUENCE [LARGE SCALE GENOMIC DNA]</scope>
    <source>
        <strain evidence="4 5">IOP40-10</strain>
    </source>
</reference>
<evidence type="ECO:0000259" key="3">
    <source>
        <dbReference type="Pfam" id="PF00419"/>
    </source>
</evidence>
<feature type="domain" description="Fimbrial-type adhesion" evidence="3">
    <location>
        <begin position="32"/>
        <end position="181"/>
    </location>
</feature>
<dbReference type="InterPro" id="IPR008966">
    <property type="entry name" value="Adhesion_dom_sf"/>
</dbReference>
<protein>
    <submittedName>
        <fullName evidence="4">Fimbrial protein</fullName>
    </submittedName>
</protein>
<dbReference type="GO" id="GO:0043709">
    <property type="term" value="P:cell adhesion involved in single-species biofilm formation"/>
    <property type="evidence" value="ECO:0007669"/>
    <property type="project" value="TreeGrafter"/>
</dbReference>
<dbReference type="EMBL" id="ABLC01000046">
    <property type="protein sequence ID" value="EDT04130.1"/>
    <property type="molecule type" value="Genomic_DNA"/>
</dbReference>
<evidence type="ECO:0000313" key="5">
    <source>
        <dbReference type="Proteomes" id="UP000005463"/>
    </source>
</evidence>
<dbReference type="Pfam" id="PF00419">
    <property type="entry name" value="Fimbrial"/>
    <property type="match status" value="1"/>
</dbReference>
<organism evidence="4 5">
    <name type="scientific">Burkholderia ambifaria IOP40-10</name>
    <dbReference type="NCBI Taxonomy" id="396596"/>
    <lineage>
        <taxon>Bacteria</taxon>
        <taxon>Pseudomonadati</taxon>
        <taxon>Pseudomonadota</taxon>
        <taxon>Betaproteobacteria</taxon>
        <taxon>Burkholderiales</taxon>
        <taxon>Burkholderiaceae</taxon>
        <taxon>Burkholderia</taxon>
        <taxon>Burkholderia cepacia complex</taxon>
    </lineage>
</organism>
<proteinExistence type="predicted"/>
<evidence type="ECO:0000256" key="2">
    <source>
        <dbReference type="SAM" id="SignalP"/>
    </source>
</evidence>
<dbReference type="AlphaFoldDB" id="B1FEA3"/>
<evidence type="ECO:0000313" key="4">
    <source>
        <dbReference type="EMBL" id="EDT04130.1"/>
    </source>
</evidence>
<gene>
    <name evidence="4" type="ORF">BamIOP4010DRAFT_2363</name>
</gene>
<dbReference type="PANTHER" id="PTHR33420:SF3">
    <property type="entry name" value="FIMBRIAL SUBUNIT ELFA"/>
    <property type="match status" value="1"/>
</dbReference>
<feature type="signal peptide" evidence="2">
    <location>
        <begin position="1"/>
        <end position="28"/>
    </location>
</feature>
<sequence length="181" mass="18753">MFPGCALRAARHLPLVISLSLCATHAFADDTIAFKGSIMAQTCQVTTRDQVVTLPTVQVQTLSAAGDTAGQTGFAIQLTGCSHGDGYPKNVAAAFASTWMDGITGNLLTNAEGATGAANVEYQLLNADGTPIWVNDPTTSKGSVIDVNGNATLRYLVQYYVTGPAGKGSTGAKATFTLTYQ</sequence>
<evidence type="ECO:0000256" key="1">
    <source>
        <dbReference type="ARBA" id="ARBA00022729"/>
    </source>
</evidence>
<dbReference type="PANTHER" id="PTHR33420">
    <property type="entry name" value="FIMBRIAL SUBUNIT ELFA-RELATED"/>
    <property type="match status" value="1"/>
</dbReference>
<dbReference type="InterPro" id="IPR000259">
    <property type="entry name" value="Adhesion_dom_fimbrial"/>
</dbReference>
<feature type="chain" id="PRO_5002762871" evidence="2">
    <location>
        <begin position="29"/>
        <end position="181"/>
    </location>
</feature>